<keyword evidence="10" id="KW-1185">Reference proteome</keyword>
<dbReference type="InterPro" id="IPR052437">
    <property type="entry name" value="Pectin_Meth_Modulator"/>
</dbReference>
<protein>
    <recommendedName>
        <fullName evidence="8">DUF642 domain-containing protein</fullName>
    </recommendedName>
</protein>
<feature type="repeat" description="PPR" evidence="7">
    <location>
        <begin position="85"/>
        <end position="119"/>
    </location>
</feature>
<feature type="domain" description="DUF642" evidence="8">
    <location>
        <begin position="164"/>
        <end position="326"/>
    </location>
</feature>
<keyword evidence="5" id="KW-0677">Repeat</keyword>
<proteinExistence type="predicted"/>
<dbReference type="NCBIfam" id="TIGR00756">
    <property type="entry name" value="PPR"/>
    <property type="match status" value="1"/>
</dbReference>
<evidence type="ECO:0000256" key="4">
    <source>
        <dbReference type="ARBA" id="ARBA00022729"/>
    </source>
</evidence>
<gene>
    <name evidence="9" type="ORF">FPE_LOCUS12</name>
</gene>
<dbReference type="PANTHER" id="PTHR31265:SF28">
    <property type="entry name" value="EMB|CAB87702.1"/>
    <property type="match status" value="1"/>
</dbReference>
<keyword evidence="4" id="KW-0732">Signal</keyword>
<dbReference type="PANTHER" id="PTHR31265">
    <property type="entry name" value="OS02G0527500 PROTEIN-RELATED"/>
    <property type="match status" value="1"/>
</dbReference>
<dbReference type="InterPro" id="IPR011990">
    <property type="entry name" value="TPR-like_helical_dom_sf"/>
</dbReference>
<dbReference type="GO" id="GO:0005576">
    <property type="term" value="C:extracellular region"/>
    <property type="evidence" value="ECO:0007669"/>
    <property type="project" value="UniProtKB-SubCell"/>
</dbReference>
<reference evidence="9" key="1">
    <citation type="submission" date="2023-05" db="EMBL/GenBank/DDBJ databases">
        <authorList>
            <person name="Huff M."/>
        </authorList>
    </citation>
    <scope>NUCLEOTIDE SEQUENCE</scope>
</reference>
<feature type="domain" description="DUF642" evidence="8">
    <location>
        <begin position="337"/>
        <end position="499"/>
    </location>
</feature>
<evidence type="ECO:0000256" key="3">
    <source>
        <dbReference type="ARBA" id="ARBA00022525"/>
    </source>
</evidence>
<keyword evidence="6" id="KW-0325">Glycoprotein</keyword>
<dbReference type="Proteomes" id="UP000834106">
    <property type="component" value="Chromosome 1"/>
</dbReference>
<dbReference type="InterPro" id="IPR002885">
    <property type="entry name" value="PPR_rpt"/>
</dbReference>
<evidence type="ECO:0000256" key="1">
    <source>
        <dbReference type="ARBA" id="ARBA00004196"/>
    </source>
</evidence>
<evidence type="ECO:0000256" key="2">
    <source>
        <dbReference type="ARBA" id="ARBA00004613"/>
    </source>
</evidence>
<keyword evidence="3" id="KW-0964">Secreted</keyword>
<dbReference type="Gene3D" id="1.25.40.10">
    <property type="entry name" value="Tetratricopeptide repeat domain"/>
    <property type="match status" value="1"/>
</dbReference>
<comment type="subcellular location">
    <subcellularLocation>
        <location evidence="1">Cell envelope</location>
    </subcellularLocation>
    <subcellularLocation>
        <location evidence="2">Secreted</location>
    </subcellularLocation>
</comment>
<evidence type="ECO:0000259" key="8">
    <source>
        <dbReference type="Pfam" id="PF04862"/>
    </source>
</evidence>
<dbReference type="Gene3D" id="2.60.120.260">
    <property type="entry name" value="Galactose-binding domain-like"/>
    <property type="match status" value="1"/>
</dbReference>
<name>A0AAD1YJL6_9LAMI</name>
<dbReference type="AlphaFoldDB" id="A0AAD1YJL6"/>
<evidence type="ECO:0000313" key="9">
    <source>
        <dbReference type="EMBL" id="CAI9752581.1"/>
    </source>
</evidence>
<evidence type="ECO:0000313" key="10">
    <source>
        <dbReference type="Proteomes" id="UP000834106"/>
    </source>
</evidence>
<dbReference type="EMBL" id="OU503036">
    <property type="protein sequence ID" value="CAI9752581.1"/>
    <property type="molecule type" value="Genomic_DNA"/>
</dbReference>
<evidence type="ECO:0000256" key="7">
    <source>
        <dbReference type="PROSITE-ProRule" id="PRU00708"/>
    </source>
</evidence>
<sequence>MIPPKPPSIGKLAFSITLAKHANLSLLADGCISMAQLKQIHCQMITTARIHDTYAASRLLNFCALADSGDLNYALKLFKSTPEPNSFMWNTIIRARASSQNPQEAMLLYNDMRRFGVTPGKHTFPFVLKACSNLLSLQTQQQPEMKLAVIFIICIFWLIASADILQNPDFELPITNLPTNSTSPFVLLNENSTIPGWTFQGEVRYVTAGVNASLPRNGHAIMLGQDGKINQTFTANGDVMQYLLTFTLAQAGQNCKANVSLVVSAPDSSMEFSLTQKYSKETREVYGHRLGSWGDGEYINLILQSQATDVDPNSACWPVVDTLLLKTIGPPAQNSDNLLPNGGFESGPAFLDSSGEGILLVSEPSLVESALQQWTTMGNVKYINSKNYFVPEGKAAIEIVSEVSGIQTAKPLSEGSNYNLEFMLGDANDSCSGEFIVGVVAGASAQNISLLSSGTGAAKKYSMTFKGEPSPTPITFLSYKTTQRKDGVFCGPVIDGVVLSASHGHKSDLQLIFLFALLHVALLQMS</sequence>
<dbReference type="Pfam" id="PF13041">
    <property type="entry name" value="PPR_2"/>
    <property type="match status" value="1"/>
</dbReference>
<evidence type="ECO:0000256" key="5">
    <source>
        <dbReference type="ARBA" id="ARBA00022737"/>
    </source>
</evidence>
<accession>A0AAD1YJL6</accession>
<dbReference type="PROSITE" id="PS51375">
    <property type="entry name" value="PPR"/>
    <property type="match status" value="1"/>
</dbReference>
<dbReference type="InterPro" id="IPR006946">
    <property type="entry name" value="DGR2-like_dom"/>
</dbReference>
<dbReference type="Pfam" id="PF04862">
    <property type="entry name" value="DUF642"/>
    <property type="match status" value="2"/>
</dbReference>
<evidence type="ECO:0000256" key="6">
    <source>
        <dbReference type="ARBA" id="ARBA00023180"/>
    </source>
</evidence>
<organism evidence="9 10">
    <name type="scientific">Fraxinus pennsylvanica</name>
    <dbReference type="NCBI Taxonomy" id="56036"/>
    <lineage>
        <taxon>Eukaryota</taxon>
        <taxon>Viridiplantae</taxon>
        <taxon>Streptophyta</taxon>
        <taxon>Embryophyta</taxon>
        <taxon>Tracheophyta</taxon>
        <taxon>Spermatophyta</taxon>
        <taxon>Magnoliopsida</taxon>
        <taxon>eudicotyledons</taxon>
        <taxon>Gunneridae</taxon>
        <taxon>Pentapetalae</taxon>
        <taxon>asterids</taxon>
        <taxon>lamiids</taxon>
        <taxon>Lamiales</taxon>
        <taxon>Oleaceae</taxon>
        <taxon>Oleeae</taxon>
        <taxon>Fraxinus</taxon>
    </lineage>
</organism>